<protein>
    <submittedName>
        <fullName evidence="6">ABC transporter substrate-binding protein</fullName>
    </submittedName>
</protein>
<keyword evidence="4" id="KW-0812">Transmembrane</keyword>
<comment type="caution">
    <text evidence="6">The sequence shown here is derived from an EMBL/GenBank/DDBJ whole genome shotgun (WGS) entry which is preliminary data.</text>
</comment>
<evidence type="ECO:0000313" key="7">
    <source>
        <dbReference type="Proteomes" id="UP000480350"/>
    </source>
</evidence>
<organism evidence="6 7">
    <name type="scientific">Kangsaoukella pontilimi</name>
    <dbReference type="NCBI Taxonomy" id="2691042"/>
    <lineage>
        <taxon>Bacteria</taxon>
        <taxon>Pseudomonadati</taxon>
        <taxon>Pseudomonadota</taxon>
        <taxon>Alphaproteobacteria</taxon>
        <taxon>Rhodobacterales</taxon>
        <taxon>Paracoccaceae</taxon>
        <taxon>Kangsaoukella</taxon>
    </lineage>
</organism>
<keyword evidence="7" id="KW-1185">Reference proteome</keyword>
<comment type="subcellular location">
    <subcellularLocation>
        <location evidence="1">Periplasm</location>
    </subcellularLocation>
</comment>
<dbReference type="RefSeq" id="WP_160764405.1">
    <property type="nucleotide sequence ID" value="NZ_WUPT01000002.1"/>
</dbReference>
<dbReference type="EMBL" id="WUPT01000002">
    <property type="protein sequence ID" value="MXQ08483.1"/>
    <property type="molecule type" value="Genomic_DNA"/>
</dbReference>
<dbReference type="GO" id="GO:0042884">
    <property type="term" value="P:microcin transport"/>
    <property type="evidence" value="ECO:0007669"/>
    <property type="project" value="TreeGrafter"/>
</dbReference>
<sequence>MTKQEAPRAKAMAIAAEDRSFPFWITAGLAIGALAASAGLARGESHETIIESHGYNYYAELKYGPDIEHLDYVNPDAPVGGEIALALDGTFDSMNPYATSKGSWGALSTIGYEDIMVPTSDEVGSMYCLLCTTIEYPESEDWVIFNIRDDVFFSDGTPMTAEDILFTHELLMNEGTPSYAQYIQTVVESAEVLDPYTLKFTFAEGIPRKGLITQMGSLPVWSKKWYEDTGYGLNESRLEISPGTGEYMVDYEALSPPQRIIYRRNPDYWGKDHPLRKGRGNYDSIRIEYFTDSTSAFQAFTAGVVNLRRESDSIRWATSYDFPAVEKGWVVREELDDGTPPAASGFMFNMRRDKFADRNIRLALGLMYNFTWTNETLQYGLFQQRESFWENERLKAAGLPEGDELALLEEFRDRLPPEIFTEEAVLPHESGTSPTDRRNLRRALRLMEAAGYTPGSDGLLRNAAGETLKVEFLEDTQSLDRIILPYIENLKTLGVDATYNRVDPSQYQSLRQSNEFDMRIDSYRNGLTEGSGLQQKFGCDDRDDIFNPAGYCNEVVDEIALRLLEVETYDEMATMVRAIDRIMRYDYFVVPTWMLQKNWVAYYDMFEYPENLPEFGLGHLDYWWINPEKQAELKAVGALK</sequence>
<dbReference type="Proteomes" id="UP000480350">
    <property type="component" value="Unassembled WGS sequence"/>
</dbReference>
<evidence type="ECO:0000259" key="5">
    <source>
        <dbReference type="Pfam" id="PF00496"/>
    </source>
</evidence>
<feature type="transmembrane region" description="Helical" evidence="4">
    <location>
        <begin position="21"/>
        <end position="41"/>
    </location>
</feature>
<dbReference type="Gene3D" id="3.10.105.10">
    <property type="entry name" value="Dipeptide-binding Protein, Domain 3"/>
    <property type="match status" value="1"/>
</dbReference>
<dbReference type="PIRSF" id="PIRSF002741">
    <property type="entry name" value="MppA"/>
    <property type="match status" value="1"/>
</dbReference>
<evidence type="ECO:0000256" key="4">
    <source>
        <dbReference type="SAM" id="Phobius"/>
    </source>
</evidence>
<dbReference type="CDD" id="cd08497">
    <property type="entry name" value="MbnE-like"/>
    <property type="match status" value="1"/>
</dbReference>
<dbReference type="GO" id="GO:0015833">
    <property type="term" value="P:peptide transport"/>
    <property type="evidence" value="ECO:0007669"/>
    <property type="project" value="TreeGrafter"/>
</dbReference>
<dbReference type="InterPro" id="IPR039424">
    <property type="entry name" value="SBP_5"/>
</dbReference>
<evidence type="ECO:0000313" key="6">
    <source>
        <dbReference type="EMBL" id="MXQ08483.1"/>
    </source>
</evidence>
<evidence type="ECO:0000256" key="3">
    <source>
        <dbReference type="ARBA" id="ARBA00022729"/>
    </source>
</evidence>
<reference evidence="6 7" key="1">
    <citation type="submission" date="2019-12" db="EMBL/GenBank/DDBJ databases">
        <authorList>
            <person name="Lee S.D."/>
        </authorList>
    </citation>
    <scope>NUCLEOTIDE SEQUENCE [LARGE SCALE GENOMIC DNA]</scope>
    <source>
        <strain evidence="6 7">GH1-50</strain>
    </source>
</reference>
<dbReference type="GO" id="GO:0043190">
    <property type="term" value="C:ATP-binding cassette (ABC) transporter complex"/>
    <property type="evidence" value="ECO:0007669"/>
    <property type="project" value="InterPro"/>
</dbReference>
<evidence type="ECO:0000256" key="2">
    <source>
        <dbReference type="ARBA" id="ARBA00005695"/>
    </source>
</evidence>
<gene>
    <name evidence="6" type="ORF">GQ651_11560</name>
</gene>
<dbReference type="InterPro" id="IPR030678">
    <property type="entry name" value="Peptide/Ni-bd"/>
</dbReference>
<accession>A0A7C9IR83</accession>
<comment type="similarity">
    <text evidence="2">Belongs to the bacterial solute-binding protein 5 family.</text>
</comment>
<proteinExistence type="inferred from homology"/>
<keyword evidence="3" id="KW-0732">Signal</keyword>
<reference evidence="6 7" key="2">
    <citation type="submission" date="2020-03" db="EMBL/GenBank/DDBJ databases">
        <title>Kangsaoukella pontilimi gen. nov., sp. nov., a new member of the family Rhodobacteraceae isolated from a tidal mudflat.</title>
        <authorList>
            <person name="Kim I.S."/>
        </authorList>
    </citation>
    <scope>NUCLEOTIDE SEQUENCE [LARGE SCALE GENOMIC DNA]</scope>
    <source>
        <strain evidence="6 7">GH1-50</strain>
    </source>
</reference>
<dbReference type="GO" id="GO:0030288">
    <property type="term" value="C:outer membrane-bounded periplasmic space"/>
    <property type="evidence" value="ECO:0007669"/>
    <property type="project" value="TreeGrafter"/>
</dbReference>
<keyword evidence="4" id="KW-1133">Transmembrane helix</keyword>
<feature type="domain" description="Solute-binding protein family 5" evidence="5">
    <location>
        <begin position="142"/>
        <end position="526"/>
    </location>
</feature>
<dbReference type="InterPro" id="IPR000914">
    <property type="entry name" value="SBP_5_dom"/>
</dbReference>
<dbReference type="Pfam" id="PF00496">
    <property type="entry name" value="SBP_bac_5"/>
    <property type="match status" value="1"/>
</dbReference>
<dbReference type="SUPFAM" id="SSF53850">
    <property type="entry name" value="Periplasmic binding protein-like II"/>
    <property type="match status" value="1"/>
</dbReference>
<dbReference type="PANTHER" id="PTHR30290">
    <property type="entry name" value="PERIPLASMIC BINDING COMPONENT OF ABC TRANSPORTER"/>
    <property type="match status" value="1"/>
</dbReference>
<dbReference type="PANTHER" id="PTHR30290:SF64">
    <property type="entry name" value="ABC TRANSPORTER PERIPLASMIC BINDING PROTEIN"/>
    <property type="match status" value="1"/>
</dbReference>
<dbReference type="AlphaFoldDB" id="A0A7C9IR83"/>
<evidence type="ECO:0000256" key="1">
    <source>
        <dbReference type="ARBA" id="ARBA00004418"/>
    </source>
</evidence>
<keyword evidence="4" id="KW-0472">Membrane</keyword>
<dbReference type="GO" id="GO:1904680">
    <property type="term" value="F:peptide transmembrane transporter activity"/>
    <property type="evidence" value="ECO:0007669"/>
    <property type="project" value="TreeGrafter"/>
</dbReference>
<dbReference type="Gene3D" id="3.40.190.10">
    <property type="entry name" value="Periplasmic binding protein-like II"/>
    <property type="match status" value="1"/>
</dbReference>
<name>A0A7C9IR83_9RHOB</name>